<name>A0A830ECS9_9EURY</name>
<keyword evidence="4" id="KW-1185">Reference proteome</keyword>
<organism evidence="3 4">
    <name type="scientific">Halobellus salinus</name>
    <dbReference type="NCBI Taxonomy" id="931585"/>
    <lineage>
        <taxon>Archaea</taxon>
        <taxon>Methanobacteriati</taxon>
        <taxon>Methanobacteriota</taxon>
        <taxon>Stenosarchaea group</taxon>
        <taxon>Halobacteria</taxon>
        <taxon>Halobacteriales</taxon>
        <taxon>Haloferacaceae</taxon>
        <taxon>Halobellus</taxon>
    </lineage>
</organism>
<evidence type="ECO:0000313" key="3">
    <source>
        <dbReference type="EMBL" id="GGI99269.1"/>
    </source>
</evidence>
<dbReference type="SUPFAM" id="SSF52402">
    <property type="entry name" value="Adenine nucleotide alpha hydrolases-like"/>
    <property type="match status" value="1"/>
</dbReference>
<dbReference type="InterPro" id="IPR006015">
    <property type="entry name" value="Universal_stress_UspA"/>
</dbReference>
<dbReference type="Gene3D" id="3.40.50.620">
    <property type="entry name" value="HUPs"/>
    <property type="match status" value="1"/>
</dbReference>
<dbReference type="CDD" id="cd00293">
    <property type="entry name" value="USP-like"/>
    <property type="match status" value="1"/>
</dbReference>
<dbReference type="PANTHER" id="PTHR46268:SF6">
    <property type="entry name" value="UNIVERSAL STRESS PROTEIN UP12"/>
    <property type="match status" value="1"/>
</dbReference>
<accession>A0A830ECS9</accession>
<sequence length="153" mass="16371">MPESERSTEMFERILLPTDGADSMDAVVRTAADIADRRDAAVHVLYVIDDRAFLTLDDEMKDEVLSELTGEGEAATDRAATRLREAGIDVTTGIRQGDPADEIVSCVGSADADLVAMGTRRGDYANSMVGSVSQEVVARAPVPVLTVNLVTEE</sequence>
<dbReference type="PANTHER" id="PTHR46268">
    <property type="entry name" value="STRESS RESPONSE PROTEIN NHAX"/>
    <property type="match status" value="1"/>
</dbReference>
<dbReference type="InterPro" id="IPR006016">
    <property type="entry name" value="UspA"/>
</dbReference>
<evidence type="ECO:0000313" key="4">
    <source>
        <dbReference type="Proteomes" id="UP000653099"/>
    </source>
</evidence>
<dbReference type="PRINTS" id="PR01438">
    <property type="entry name" value="UNVRSLSTRESS"/>
</dbReference>
<dbReference type="EMBL" id="BMOC01000002">
    <property type="protein sequence ID" value="GGI99269.1"/>
    <property type="molecule type" value="Genomic_DNA"/>
</dbReference>
<protein>
    <submittedName>
        <fullName evidence="3">Universal stress protein UspA</fullName>
    </submittedName>
</protein>
<dbReference type="AlphaFoldDB" id="A0A830ECS9"/>
<feature type="domain" description="UspA" evidence="2">
    <location>
        <begin position="10"/>
        <end position="147"/>
    </location>
</feature>
<dbReference type="InterPro" id="IPR014729">
    <property type="entry name" value="Rossmann-like_a/b/a_fold"/>
</dbReference>
<reference evidence="3" key="1">
    <citation type="journal article" date="2014" name="Int. J. Syst. Evol. Microbiol.">
        <title>Complete genome sequence of Corynebacterium casei LMG S-19264T (=DSM 44701T), isolated from a smear-ripened cheese.</title>
        <authorList>
            <consortium name="US DOE Joint Genome Institute (JGI-PGF)"/>
            <person name="Walter F."/>
            <person name="Albersmeier A."/>
            <person name="Kalinowski J."/>
            <person name="Ruckert C."/>
        </authorList>
    </citation>
    <scope>NUCLEOTIDE SEQUENCE</scope>
    <source>
        <strain evidence="3">JCM 14359</strain>
    </source>
</reference>
<gene>
    <name evidence="3" type="ORF">GCM10008995_06520</name>
</gene>
<dbReference type="Pfam" id="PF00582">
    <property type="entry name" value="Usp"/>
    <property type="match status" value="1"/>
</dbReference>
<reference evidence="3" key="2">
    <citation type="submission" date="2020-09" db="EMBL/GenBank/DDBJ databases">
        <authorList>
            <person name="Sun Q."/>
            <person name="Ohkuma M."/>
        </authorList>
    </citation>
    <scope>NUCLEOTIDE SEQUENCE</scope>
    <source>
        <strain evidence="3">JCM 14359</strain>
    </source>
</reference>
<dbReference type="Proteomes" id="UP000653099">
    <property type="component" value="Unassembled WGS sequence"/>
</dbReference>
<comment type="similarity">
    <text evidence="1">Belongs to the universal stress protein A family.</text>
</comment>
<comment type="caution">
    <text evidence="3">The sequence shown here is derived from an EMBL/GenBank/DDBJ whole genome shotgun (WGS) entry which is preliminary data.</text>
</comment>
<proteinExistence type="inferred from homology"/>
<evidence type="ECO:0000259" key="2">
    <source>
        <dbReference type="Pfam" id="PF00582"/>
    </source>
</evidence>
<evidence type="ECO:0000256" key="1">
    <source>
        <dbReference type="ARBA" id="ARBA00008791"/>
    </source>
</evidence>